<dbReference type="Pfam" id="PF00441">
    <property type="entry name" value="Acyl-CoA_dh_1"/>
    <property type="match status" value="1"/>
</dbReference>
<dbReference type="Gene3D" id="1.20.140.10">
    <property type="entry name" value="Butyryl-CoA Dehydrogenase, subunit A, domain 3"/>
    <property type="match status" value="1"/>
</dbReference>
<dbReference type="InterPro" id="IPR046373">
    <property type="entry name" value="Acyl-CoA_Oxase/DH_mid-dom_sf"/>
</dbReference>
<evidence type="ECO:0008006" key="10">
    <source>
        <dbReference type="Google" id="ProtNLM"/>
    </source>
</evidence>
<evidence type="ECO:0000313" key="9">
    <source>
        <dbReference type="EMBL" id="GAG30361.1"/>
    </source>
</evidence>
<dbReference type="PANTHER" id="PTHR43292">
    <property type="entry name" value="ACYL-COA DEHYDROGENASE"/>
    <property type="match status" value="1"/>
</dbReference>
<dbReference type="InterPro" id="IPR037069">
    <property type="entry name" value="AcylCoA_DH/ox_N_sf"/>
</dbReference>
<reference evidence="9" key="1">
    <citation type="journal article" date="2014" name="Front. Microbiol.">
        <title>High frequency of phylogenetically diverse reductive dehalogenase-homologous genes in deep subseafloor sedimentary metagenomes.</title>
        <authorList>
            <person name="Kawai M."/>
            <person name="Futagami T."/>
            <person name="Toyoda A."/>
            <person name="Takaki Y."/>
            <person name="Nishi S."/>
            <person name="Hori S."/>
            <person name="Arai W."/>
            <person name="Tsubouchi T."/>
            <person name="Morono Y."/>
            <person name="Uchiyama I."/>
            <person name="Ito T."/>
            <person name="Fujiyama A."/>
            <person name="Inagaki F."/>
            <person name="Takami H."/>
        </authorList>
    </citation>
    <scope>NUCLEOTIDE SEQUENCE</scope>
    <source>
        <strain evidence="9">Expedition CK06-06</strain>
    </source>
</reference>
<evidence type="ECO:0000256" key="3">
    <source>
        <dbReference type="ARBA" id="ARBA00022630"/>
    </source>
</evidence>
<dbReference type="SUPFAM" id="SSF56645">
    <property type="entry name" value="Acyl-CoA dehydrogenase NM domain-like"/>
    <property type="match status" value="1"/>
</dbReference>
<comment type="similarity">
    <text evidence="2">Belongs to the acyl-CoA dehydrogenase family.</text>
</comment>
<dbReference type="AlphaFoldDB" id="X0Y098"/>
<dbReference type="InterPro" id="IPR009075">
    <property type="entry name" value="AcylCo_DH/oxidase_C"/>
</dbReference>
<comment type="caution">
    <text evidence="9">The sequence shown here is derived from an EMBL/GenBank/DDBJ whole genome shotgun (WGS) entry which is preliminary data.</text>
</comment>
<dbReference type="InterPro" id="IPR013786">
    <property type="entry name" value="AcylCoA_DH/ox_N"/>
</dbReference>
<keyword evidence="4" id="KW-0274">FAD</keyword>
<dbReference type="InterPro" id="IPR009100">
    <property type="entry name" value="AcylCoA_DH/oxidase_NM_dom_sf"/>
</dbReference>
<proteinExistence type="inferred from homology"/>
<dbReference type="Pfam" id="PF02771">
    <property type="entry name" value="Acyl-CoA_dh_N"/>
    <property type="match status" value="1"/>
</dbReference>
<evidence type="ECO:0000256" key="4">
    <source>
        <dbReference type="ARBA" id="ARBA00022827"/>
    </source>
</evidence>
<dbReference type="Gene3D" id="1.10.540.10">
    <property type="entry name" value="Acyl-CoA dehydrogenase/oxidase, N-terminal domain"/>
    <property type="match status" value="1"/>
</dbReference>
<keyword evidence="5" id="KW-0560">Oxidoreductase</keyword>
<dbReference type="SUPFAM" id="SSF47203">
    <property type="entry name" value="Acyl-CoA dehydrogenase C-terminal domain-like"/>
    <property type="match status" value="1"/>
</dbReference>
<evidence type="ECO:0000259" key="8">
    <source>
        <dbReference type="Pfam" id="PF02771"/>
    </source>
</evidence>
<dbReference type="InterPro" id="IPR006091">
    <property type="entry name" value="Acyl-CoA_Oxase/DH_mid-dom"/>
</dbReference>
<accession>X0Y098</accession>
<evidence type="ECO:0000259" key="6">
    <source>
        <dbReference type="Pfam" id="PF00441"/>
    </source>
</evidence>
<evidence type="ECO:0000256" key="2">
    <source>
        <dbReference type="ARBA" id="ARBA00009347"/>
    </source>
</evidence>
<dbReference type="InterPro" id="IPR036250">
    <property type="entry name" value="AcylCo_DH-like_C"/>
</dbReference>
<dbReference type="GO" id="GO:0005886">
    <property type="term" value="C:plasma membrane"/>
    <property type="evidence" value="ECO:0007669"/>
    <property type="project" value="TreeGrafter"/>
</dbReference>
<feature type="non-terminal residue" evidence="9">
    <location>
        <position position="246"/>
    </location>
</feature>
<evidence type="ECO:0000256" key="1">
    <source>
        <dbReference type="ARBA" id="ARBA00001974"/>
    </source>
</evidence>
<feature type="domain" description="Acyl-CoA dehydrogenase/oxidase N-terminal" evidence="8">
    <location>
        <begin position="1"/>
        <end position="74"/>
    </location>
</feature>
<organism evidence="9">
    <name type="scientific">marine sediment metagenome</name>
    <dbReference type="NCBI Taxonomy" id="412755"/>
    <lineage>
        <taxon>unclassified sequences</taxon>
        <taxon>metagenomes</taxon>
        <taxon>ecological metagenomes</taxon>
    </lineage>
</organism>
<evidence type="ECO:0000256" key="5">
    <source>
        <dbReference type="ARBA" id="ARBA00023002"/>
    </source>
</evidence>
<comment type="cofactor">
    <cofactor evidence="1">
        <name>FAD</name>
        <dbReference type="ChEBI" id="CHEBI:57692"/>
    </cofactor>
</comment>
<feature type="domain" description="Acyl-CoA dehydrogenase/oxidase C-terminal" evidence="6">
    <location>
        <begin position="184"/>
        <end position="245"/>
    </location>
</feature>
<sequence>KKLAERRWLTLGWPEEHGGLAASHMMQVIYKEEMSYFRAPTQLGVGPDRLGPTIILYGTDEQKRRHLPGIAAGETVWCQGFSEPEAGSDLASLQTTAVADGDYFVVNGQKIWTSLAHRADWCILLARTDREAPKHKGISYLLLDMKTPGVEVRPLVDMLGRKTFNEIFFDSARIPRDCLVGELNRGWYVAAATLDFERSGIDRVMTGIRTYEALVEYAAQAGADGGRLLDDTRVRQKLAELAIEFQ</sequence>
<dbReference type="EMBL" id="BARS01046541">
    <property type="protein sequence ID" value="GAG30361.1"/>
    <property type="molecule type" value="Genomic_DNA"/>
</dbReference>
<protein>
    <recommendedName>
        <fullName evidence="10">Acyl-CoA dehydrogenase</fullName>
    </recommendedName>
</protein>
<dbReference type="PANTHER" id="PTHR43292:SF3">
    <property type="entry name" value="ACYL-COA DEHYDROGENASE FADE29"/>
    <property type="match status" value="1"/>
</dbReference>
<gene>
    <name evidence="9" type="ORF">S01H1_70042</name>
</gene>
<feature type="non-terminal residue" evidence="9">
    <location>
        <position position="1"/>
    </location>
</feature>
<evidence type="ECO:0000259" key="7">
    <source>
        <dbReference type="Pfam" id="PF02770"/>
    </source>
</evidence>
<name>X0Y098_9ZZZZ</name>
<dbReference type="FunFam" id="2.40.110.10:FF:000011">
    <property type="entry name" value="Acyl-CoA dehydrogenase FadE34"/>
    <property type="match status" value="1"/>
</dbReference>
<dbReference type="Gene3D" id="2.40.110.10">
    <property type="entry name" value="Butyryl-CoA Dehydrogenase, subunit A, domain 2"/>
    <property type="match status" value="1"/>
</dbReference>
<dbReference type="Pfam" id="PF02770">
    <property type="entry name" value="Acyl-CoA_dh_M"/>
    <property type="match status" value="1"/>
</dbReference>
<dbReference type="InterPro" id="IPR052161">
    <property type="entry name" value="Mycobact_Acyl-CoA_DH"/>
</dbReference>
<dbReference type="GO" id="GO:0016627">
    <property type="term" value="F:oxidoreductase activity, acting on the CH-CH group of donors"/>
    <property type="evidence" value="ECO:0007669"/>
    <property type="project" value="InterPro"/>
</dbReference>
<feature type="domain" description="Acyl-CoA oxidase/dehydrogenase middle" evidence="7">
    <location>
        <begin position="78"/>
        <end position="170"/>
    </location>
</feature>
<keyword evidence="3" id="KW-0285">Flavoprotein</keyword>
<dbReference type="GO" id="GO:0050660">
    <property type="term" value="F:flavin adenine dinucleotide binding"/>
    <property type="evidence" value="ECO:0007669"/>
    <property type="project" value="InterPro"/>
</dbReference>